<gene>
    <name evidence="12" type="ORF">NDK43_32915</name>
</gene>
<evidence type="ECO:0000256" key="4">
    <source>
        <dbReference type="ARBA" id="ARBA00022723"/>
    </source>
</evidence>
<keyword evidence="7 8" id="KW-0326">Glycosidase</keyword>
<dbReference type="EC" id="3.2.1.23" evidence="3 8"/>
<evidence type="ECO:0000256" key="7">
    <source>
        <dbReference type="ARBA" id="ARBA00023295"/>
    </source>
</evidence>
<dbReference type="PIRSF" id="PIRSF001084">
    <property type="entry name" value="B-galactosidase"/>
    <property type="match status" value="1"/>
</dbReference>
<evidence type="ECO:0000256" key="1">
    <source>
        <dbReference type="ARBA" id="ARBA00001412"/>
    </source>
</evidence>
<dbReference type="InterPro" id="IPR029062">
    <property type="entry name" value="Class_I_gatase-like"/>
</dbReference>
<proteinExistence type="inferred from homology"/>
<dbReference type="CDD" id="cd03143">
    <property type="entry name" value="A4_beta-galactosidase_middle_domain"/>
    <property type="match status" value="1"/>
</dbReference>
<evidence type="ECO:0000259" key="11">
    <source>
        <dbReference type="Pfam" id="PF08533"/>
    </source>
</evidence>
<feature type="domain" description="Glycoside hydrolase family 42 N-terminal" evidence="9">
    <location>
        <begin position="6"/>
        <end position="380"/>
    </location>
</feature>
<dbReference type="InterPro" id="IPR013738">
    <property type="entry name" value="Beta_galactosidase_Trimer"/>
</dbReference>
<comment type="catalytic activity">
    <reaction evidence="1 8">
        <text>Hydrolysis of terminal non-reducing beta-D-galactose residues in beta-D-galactosides.</text>
        <dbReference type="EC" id="3.2.1.23"/>
    </reaction>
</comment>
<protein>
    <recommendedName>
        <fullName evidence="3 8">Beta-galactosidase</fullName>
        <shortName evidence="8">Beta-gal</shortName>
        <ecNumber evidence="3 8">3.2.1.23</ecNumber>
    </recommendedName>
</protein>
<dbReference type="SUPFAM" id="SSF51445">
    <property type="entry name" value="(Trans)glycosidases"/>
    <property type="match status" value="1"/>
</dbReference>
<reference evidence="12 13" key="1">
    <citation type="submission" date="2022-06" db="EMBL/GenBank/DDBJ databases">
        <authorList>
            <person name="Jeon C.O."/>
        </authorList>
    </citation>
    <scope>NUCLEOTIDE SEQUENCE [LARGE SCALE GENOMIC DNA]</scope>
    <source>
        <strain evidence="12 13">KCTC 13943</strain>
    </source>
</reference>
<dbReference type="InterPro" id="IPR013529">
    <property type="entry name" value="Glyco_hydro_42_N"/>
</dbReference>
<evidence type="ECO:0000256" key="5">
    <source>
        <dbReference type="ARBA" id="ARBA00022801"/>
    </source>
</evidence>
<comment type="caution">
    <text evidence="12">The sequence shown here is derived from an EMBL/GenBank/DDBJ whole genome shotgun (WGS) entry which is preliminary data.</text>
</comment>
<dbReference type="Pfam" id="PF08532">
    <property type="entry name" value="Glyco_hydro_42M"/>
    <property type="match status" value="1"/>
</dbReference>
<dbReference type="Pfam" id="PF02449">
    <property type="entry name" value="Glyco_hydro_42"/>
    <property type="match status" value="1"/>
</dbReference>
<keyword evidence="6" id="KW-0862">Zinc</keyword>
<keyword evidence="5 8" id="KW-0378">Hydrolase</keyword>
<evidence type="ECO:0000256" key="2">
    <source>
        <dbReference type="ARBA" id="ARBA00005940"/>
    </source>
</evidence>
<dbReference type="InterPro" id="IPR003476">
    <property type="entry name" value="Glyco_hydro_42"/>
</dbReference>
<evidence type="ECO:0000256" key="3">
    <source>
        <dbReference type="ARBA" id="ARBA00012756"/>
    </source>
</evidence>
<dbReference type="Proteomes" id="UP001523262">
    <property type="component" value="Unassembled WGS sequence"/>
</dbReference>
<name>A0ABT0WIZ3_9BACI</name>
<feature type="domain" description="Beta-galactosidase C-terminal" evidence="11">
    <location>
        <begin position="607"/>
        <end position="643"/>
    </location>
</feature>
<keyword evidence="4" id="KW-0479">Metal-binding</keyword>
<dbReference type="Pfam" id="PF08533">
    <property type="entry name" value="Glyco_hydro_42C"/>
    <property type="match status" value="1"/>
</dbReference>
<accession>A0ABT0WIZ3</accession>
<evidence type="ECO:0000259" key="9">
    <source>
        <dbReference type="Pfam" id="PF02449"/>
    </source>
</evidence>
<dbReference type="SUPFAM" id="SSF52317">
    <property type="entry name" value="Class I glutamine amidotransferase-like"/>
    <property type="match status" value="1"/>
</dbReference>
<dbReference type="InterPro" id="IPR013739">
    <property type="entry name" value="Beta_galactosidase_C"/>
</dbReference>
<dbReference type="EMBL" id="JAMQCR010000004">
    <property type="protein sequence ID" value="MCM2536203.1"/>
    <property type="molecule type" value="Genomic_DNA"/>
</dbReference>
<evidence type="ECO:0000259" key="10">
    <source>
        <dbReference type="Pfam" id="PF08532"/>
    </source>
</evidence>
<feature type="domain" description="Beta-galactosidase trimerisation" evidence="10">
    <location>
        <begin position="393"/>
        <end position="599"/>
    </location>
</feature>
<dbReference type="PANTHER" id="PTHR36447">
    <property type="entry name" value="BETA-GALACTOSIDASE GANA"/>
    <property type="match status" value="1"/>
</dbReference>
<organism evidence="12 13">
    <name type="scientific">Neobacillus pocheonensis</name>
    <dbReference type="NCBI Taxonomy" id="363869"/>
    <lineage>
        <taxon>Bacteria</taxon>
        <taxon>Bacillati</taxon>
        <taxon>Bacillota</taxon>
        <taxon>Bacilli</taxon>
        <taxon>Bacillales</taxon>
        <taxon>Bacillaceae</taxon>
        <taxon>Neobacillus</taxon>
    </lineage>
</organism>
<sequence length="649" mass="75620">MFLGVDYYPEHWPIEMMDEDFKRIKEMGANIIRIGEFAWHLMEKEEGKFDFSFFDKVIEKAKQLDMKIMFGTPTATFPAWLAKKHPSILSENEDGTVRVFGGRRQYCFNSATYRQYAGTISSKLVEHYHKEETIIAWQIDNEFGHEGSDMCHCSQCHERFQEFLSQKYKNIDALNKTYGTIFWGQTYNDFQEIPVPKKTITQHNPSLLLDWARFRSFSLNSFAKEMTNIVRAHKGSHQQVTTNVSGGFLSKWFDHEDNVEDMDFVSYDNYPVWGGLEKPVHPAETAMNLDFNRGLKNQHFWIVEEIMGMQGHNVIGYLPRPGEAKMWSYQAFAHGCTNMLYFRWRGMNKGAEQFCYGIIDHDNSTGRKYLEVQQVFSEIRSHEKMVQSSIQPKVAILYNYDNIWSWRFQPQNKDFDFKEELLRLYKPFYTYNVQIDVIPVTRDLSSYDIVLVPCLQMIEKDLAIRFEIFAKKGGTLIFSFRTGIKDKSNNIHFPLTLPGYVKELAGIEIHDSESLYKPVMIKSMKEDLIPKDGHANIWRDLVVPTTAEVLYRYVDEMFEQTAAITRNLYGQGSVYYVGCGADEAILNSLAGDILKNKGIWHLSTEQGLEVYRRSDEGKNYYFVMNHTCEVKQLNGTVIKPFESKIINEI</sequence>
<evidence type="ECO:0000313" key="13">
    <source>
        <dbReference type="Proteomes" id="UP001523262"/>
    </source>
</evidence>
<dbReference type="Gene3D" id="3.20.20.80">
    <property type="entry name" value="Glycosidases"/>
    <property type="match status" value="1"/>
</dbReference>
<dbReference type="Gene3D" id="3.40.50.880">
    <property type="match status" value="1"/>
</dbReference>
<dbReference type="PANTHER" id="PTHR36447:SF2">
    <property type="entry name" value="BETA-GALACTOSIDASE YESZ"/>
    <property type="match status" value="1"/>
</dbReference>
<evidence type="ECO:0000256" key="6">
    <source>
        <dbReference type="ARBA" id="ARBA00022833"/>
    </source>
</evidence>
<evidence type="ECO:0000256" key="8">
    <source>
        <dbReference type="PIRNR" id="PIRNR001084"/>
    </source>
</evidence>
<keyword evidence="13" id="KW-1185">Reference proteome</keyword>
<dbReference type="InterPro" id="IPR017853">
    <property type="entry name" value="GH"/>
</dbReference>
<comment type="similarity">
    <text evidence="2 8">Belongs to the glycosyl hydrolase 42 family.</text>
</comment>
<evidence type="ECO:0000313" key="12">
    <source>
        <dbReference type="EMBL" id="MCM2536203.1"/>
    </source>
</evidence>